<dbReference type="Pfam" id="PF02627">
    <property type="entry name" value="CMD"/>
    <property type="match status" value="1"/>
</dbReference>
<dbReference type="InterPro" id="IPR003779">
    <property type="entry name" value="CMD-like"/>
</dbReference>
<dbReference type="PANTHER" id="PTHR34846">
    <property type="entry name" value="4-CARBOXYMUCONOLACTONE DECARBOXYLASE FAMILY PROTEIN (AFU_ORTHOLOGUE AFUA_6G11590)"/>
    <property type="match status" value="1"/>
</dbReference>
<keyword evidence="3" id="KW-1185">Reference proteome</keyword>
<organism evidence="2 3">
    <name type="scientific">Alloalcanivorax balearicus MACL04</name>
    <dbReference type="NCBI Taxonomy" id="1177182"/>
    <lineage>
        <taxon>Bacteria</taxon>
        <taxon>Pseudomonadati</taxon>
        <taxon>Pseudomonadota</taxon>
        <taxon>Gammaproteobacteria</taxon>
        <taxon>Oceanospirillales</taxon>
        <taxon>Alcanivoracaceae</taxon>
        <taxon>Alloalcanivorax</taxon>
    </lineage>
</organism>
<feature type="domain" description="Carboxymuconolactone decarboxylase-like" evidence="1">
    <location>
        <begin position="65"/>
        <end position="120"/>
    </location>
</feature>
<dbReference type="EMBL" id="ARXS01000002">
    <property type="protein sequence ID" value="MCU5781131.1"/>
    <property type="molecule type" value="Genomic_DNA"/>
</dbReference>
<dbReference type="Proteomes" id="UP001064106">
    <property type="component" value="Unassembled WGS sequence"/>
</dbReference>
<dbReference type="PANTHER" id="PTHR34846:SF5">
    <property type="entry name" value="CARBOXYMUCONOLACTONE DECARBOXYLASE-LIKE DOMAIN-CONTAINING PROTEIN"/>
    <property type="match status" value="1"/>
</dbReference>
<dbReference type="Gene3D" id="1.20.1290.10">
    <property type="entry name" value="AhpD-like"/>
    <property type="match status" value="1"/>
</dbReference>
<evidence type="ECO:0000313" key="2">
    <source>
        <dbReference type="EMBL" id="MCU5781131.1"/>
    </source>
</evidence>
<dbReference type="SUPFAM" id="SSF69118">
    <property type="entry name" value="AhpD-like"/>
    <property type="match status" value="1"/>
</dbReference>
<protein>
    <submittedName>
        <fullName evidence="2">Carboxymuconolactone decarboxylase</fullName>
    </submittedName>
</protein>
<proteinExistence type="predicted"/>
<comment type="caution">
    <text evidence="2">The sequence shown here is derived from an EMBL/GenBank/DDBJ whole genome shotgun (WGS) entry which is preliminary data.</text>
</comment>
<gene>
    <name evidence="2" type="ORF">MA04_00431</name>
</gene>
<dbReference type="RefSeq" id="WP_394356139.1">
    <property type="nucleotide sequence ID" value="NZ_ARXS01000002.1"/>
</dbReference>
<accession>A0ABT2QUD2</accession>
<dbReference type="InterPro" id="IPR029032">
    <property type="entry name" value="AhpD-like"/>
</dbReference>
<evidence type="ECO:0000259" key="1">
    <source>
        <dbReference type="Pfam" id="PF02627"/>
    </source>
</evidence>
<reference evidence="2" key="1">
    <citation type="submission" date="2012-09" db="EMBL/GenBank/DDBJ databases">
        <title>Genome Sequence of alkane-degrading Bacterium Alcanivorax balearicus MACL04.</title>
        <authorList>
            <person name="Lai Q."/>
            <person name="Shao Z."/>
        </authorList>
    </citation>
    <scope>NUCLEOTIDE SEQUENCE</scope>
    <source>
        <strain evidence="2">MACL04</strain>
    </source>
</reference>
<name>A0ABT2QUD2_9GAMM</name>
<sequence>MIDRDLLEPEQGWATPSRVRLPPPPSAEQGIFFRLMSLSSRAFGRAELPHVFPLIHRNPRLFWGWLCFASRFMPWGRLPAPVREKIILRVAWNCRSRYEWAQHLEIALRIGVRDDEIVATTLFEDSIGVEHDRLLMRACDQLRQCKLIDETTWEALSRSYSDKEMVELVMLTGHYEMIAGVLINSGIEVEPAIEDVIQAFFRRLS</sequence>
<evidence type="ECO:0000313" key="3">
    <source>
        <dbReference type="Proteomes" id="UP001064106"/>
    </source>
</evidence>